<dbReference type="Proteomes" id="UP001180551">
    <property type="component" value="Unassembled WGS sequence"/>
</dbReference>
<evidence type="ECO:0000313" key="6">
    <source>
        <dbReference type="EMBL" id="MDT0454556.1"/>
    </source>
</evidence>
<dbReference type="EMBL" id="JAVRFE010000002">
    <property type="protein sequence ID" value="MDT0454556.1"/>
    <property type="molecule type" value="Genomic_DNA"/>
</dbReference>
<dbReference type="Pfam" id="PF02353">
    <property type="entry name" value="CMAS"/>
    <property type="match status" value="1"/>
</dbReference>
<protein>
    <submittedName>
        <fullName evidence="6">Cyclopropane-fatty-acyl-phospholipid synthase family protein</fullName>
        <ecNumber evidence="6">2.1.1.-</ecNumber>
    </submittedName>
</protein>
<evidence type="ECO:0000256" key="2">
    <source>
        <dbReference type="ARBA" id="ARBA00022603"/>
    </source>
</evidence>
<dbReference type="PANTHER" id="PTHR43667">
    <property type="entry name" value="CYCLOPROPANE-FATTY-ACYL-PHOSPHOLIPID SYNTHASE"/>
    <property type="match status" value="1"/>
</dbReference>
<dbReference type="RefSeq" id="WP_311621993.1">
    <property type="nucleotide sequence ID" value="NZ_JAVRFE010000002.1"/>
</dbReference>
<keyword evidence="3 6" id="KW-0808">Transferase</keyword>
<dbReference type="CDD" id="cd02440">
    <property type="entry name" value="AdoMet_MTases"/>
    <property type="match status" value="1"/>
</dbReference>
<dbReference type="EC" id="2.1.1.-" evidence="6"/>
<dbReference type="GO" id="GO:0008168">
    <property type="term" value="F:methyltransferase activity"/>
    <property type="evidence" value="ECO:0007669"/>
    <property type="project" value="UniProtKB-KW"/>
</dbReference>
<comment type="caution">
    <text evidence="6">The sequence shown here is derived from an EMBL/GenBank/DDBJ whole genome shotgun (WGS) entry which is preliminary data.</text>
</comment>
<evidence type="ECO:0000256" key="5">
    <source>
        <dbReference type="ARBA" id="ARBA00023098"/>
    </source>
</evidence>
<keyword evidence="4" id="KW-0949">S-adenosyl-L-methionine</keyword>
<keyword evidence="7" id="KW-1185">Reference proteome</keyword>
<reference evidence="6" key="1">
    <citation type="submission" date="2024-05" db="EMBL/GenBank/DDBJ databases">
        <title>30 novel species of actinomycetes from the DSMZ collection.</title>
        <authorList>
            <person name="Nouioui I."/>
        </authorList>
    </citation>
    <scope>NUCLEOTIDE SEQUENCE</scope>
    <source>
        <strain evidence="6">DSM 41527</strain>
    </source>
</reference>
<dbReference type="InterPro" id="IPR029063">
    <property type="entry name" value="SAM-dependent_MTases_sf"/>
</dbReference>
<sequence length="431" mass="47030">MTRVAPRLAALLAEHFAGNLPVRLRAWDGSEAGPKTAPVVVLRSPRALRRLLWQPGELGLAQAYIAGDLDVEGDLADGLSRVWRAVRERGPAPSAPGPRQLARMALTALRLGALGLRPPAPGAPQARLRGALHSTARDRAAISHHYDLSNDWYALLLDETMAYSCGYWKRPADPSYGPADAQRDKLELVCRKLGLRPGARLLDLGCGWGSLALHAAREYRARVTAVTLSQEQHAFVTARVQELGLSELVEVELRHYRYLTKDGYDAVCAIEMGEHVGAAAYPGFAARLHSLVRPGGRVLIQQMSRGAAAPGGGAFIESYIAPDMHMRPLGETVGLLEAGGLEVRSVESLREHYARTIAAWHHTLETRWKEFVALEGEPTARVWRLYLAGAGLAFTERRMGVDQILAVRTAPDGAAGMPATPHDWYAREARQ</sequence>
<comment type="similarity">
    <text evidence="1">Belongs to the CFA/CMAS family.</text>
</comment>
<dbReference type="InterPro" id="IPR003333">
    <property type="entry name" value="CMAS"/>
</dbReference>
<dbReference type="SUPFAM" id="SSF53335">
    <property type="entry name" value="S-adenosyl-L-methionine-dependent methyltransferases"/>
    <property type="match status" value="1"/>
</dbReference>
<keyword evidence="2 6" id="KW-0489">Methyltransferase</keyword>
<gene>
    <name evidence="6" type="ORF">RM550_02235</name>
</gene>
<evidence type="ECO:0000256" key="3">
    <source>
        <dbReference type="ARBA" id="ARBA00022679"/>
    </source>
</evidence>
<dbReference type="PIRSF" id="PIRSF003085">
    <property type="entry name" value="CMAS"/>
    <property type="match status" value="1"/>
</dbReference>
<dbReference type="PANTHER" id="PTHR43667:SF1">
    <property type="entry name" value="CYCLOPROPANE-FATTY-ACYL-PHOSPHOLIPID SYNTHASE"/>
    <property type="match status" value="1"/>
</dbReference>
<accession>A0ABU2SZY4</accession>
<evidence type="ECO:0000256" key="1">
    <source>
        <dbReference type="ARBA" id="ARBA00010815"/>
    </source>
</evidence>
<keyword evidence="5" id="KW-0443">Lipid metabolism</keyword>
<organism evidence="6 7">
    <name type="scientific">Streptomyces mooreae</name>
    <dbReference type="NCBI Taxonomy" id="3075523"/>
    <lineage>
        <taxon>Bacteria</taxon>
        <taxon>Bacillati</taxon>
        <taxon>Actinomycetota</taxon>
        <taxon>Actinomycetes</taxon>
        <taxon>Kitasatosporales</taxon>
        <taxon>Streptomycetaceae</taxon>
        <taxon>Streptomyces</taxon>
    </lineage>
</organism>
<evidence type="ECO:0000313" key="7">
    <source>
        <dbReference type="Proteomes" id="UP001180551"/>
    </source>
</evidence>
<name>A0ABU2SZY4_9ACTN</name>
<dbReference type="Gene3D" id="3.40.50.150">
    <property type="entry name" value="Vaccinia Virus protein VP39"/>
    <property type="match status" value="1"/>
</dbReference>
<dbReference type="GO" id="GO:0032259">
    <property type="term" value="P:methylation"/>
    <property type="evidence" value="ECO:0007669"/>
    <property type="project" value="UniProtKB-KW"/>
</dbReference>
<dbReference type="InterPro" id="IPR050723">
    <property type="entry name" value="CFA/CMAS"/>
</dbReference>
<evidence type="ECO:0000256" key="4">
    <source>
        <dbReference type="ARBA" id="ARBA00022691"/>
    </source>
</evidence>
<proteinExistence type="inferred from homology"/>